<dbReference type="Pfam" id="PF01370">
    <property type="entry name" value="Epimerase"/>
    <property type="match status" value="1"/>
</dbReference>
<dbReference type="Gene3D" id="3.90.25.10">
    <property type="entry name" value="UDP-galactose 4-epimerase, domain 1"/>
    <property type="match status" value="1"/>
</dbReference>
<dbReference type="InterPro" id="IPR036291">
    <property type="entry name" value="NAD(P)-bd_dom_sf"/>
</dbReference>
<dbReference type="AlphaFoldDB" id="A0A5C8KEA5"/>
<keyword evidence="4" id="KW-1185">Reference proteome</keyword>
<dbReference type="CDD" id="cd05256">
    <property type="entry name" value="UDP_AE_SDR_e"/>
    <property type="match status" value="1"/>
</dbReference>
<feature type="domain" description="NAD-dependent epimerase/dehydratase" evidence="2">
    <location>
        <begin position="17"/>
        <end position="257"/>
    </location>
</feature>
<protein>
    <submittedName>
        <fullName evidence="3">SDR family oxidoreductase</fullName>
    </submittedName>
</protein>
<name>A0A5C8KEA5_9BACT</name>
<evidence type="ECO:0000313" key="4">
    <source>
        <dbReference type="Proteomes" id="UP000321926"/>
    </source>
</evidence>
<dbReference type="EMBL" id="VRTY01000001">
    <property type="protein sequence ID" value="TXK52868.1"/>
    <property type="molecule type" value="Genomic_DNA"/>
</dbReference>
<reference evidence="3 4" key="1">
    <citation type="submission" date="2019-08" db="EMBL/GenBank/DDBJ databases">
        <authorList>
            <person name="Shi S."/>
        </authorList>
    </citation>
    <scope>NUCLEOTIDE SEQUENCE [LARGE SCALE GENOMIC DNA]</scope>
    <source>
        <strain evidence="3 4">GY10130</strain>
    </source>
</reference>
<dbReference type="SUPFAM" id="SSF51735">
    <property type="entry name" value="NAD(P)-binding Rossmann-fold domains"/>
    <property type="match status" value="1"/>
</dbReference>
<dbReference type="OrthoDB" id="9810015at2"/>
<evidence type="ECO:0000256" key="1">
    <source>
        <dbReference type="ARBA" id="ARBA00007637"/>
    </source>
</evidence>
<sequence>MYSTPFHTTSINHLTFLVTGGGGFIGSNLVEYLLLHGAGSVRVLDNFSTGFRQNLLPFAGNPALEVVEGDICDLATCLAACEGVDIVLHQAALGSVPRSIHNPAMSNEVNVSGFVNMLTAAKDQKVKRVVYASSSSVYGDSVTLPKVETQVGNPLTPYAVAKRANELYADVFAKTYGMEIIGLRYFNIFGNRQSPEAEYAGVIPLFMEALLQGRAPQINGDGLQTRDFTYIENCVQANIKAALVQNPKALNQVYNIATGVRSKLLEVYQIIGKAAGVQQEPHFKPARIGDIKDSLADISKARALLGYNPQVSMPEGLQRTFKWFKLQKQLLEQAH</sequence>
<gene>
    <name evidence="3" type="ORF">FVR03_00395</name>
</gene>
<dbReference type="InterPro" id="IPR001509">
    <property type="entry name" value="Epimerase_deHydtase"/>
</dbReference>
<accession>A0A5C8KEA5</accession>
<dbReference type="Proteomes" id="UP000321926">
    <property type="component" value="Unassembled WGS sequence"/>
</dbReference>
<proteinExistence type="inferred from homology"/>
<dbReference type="PRINTS" id="PR01713">
    <property type="entry name" value="NUCEPIMERASE"/>
</dbReference>
<comment type="caution">
    <text evidence="3">The sequence shown here is derived from an EMBL/GenBank/DDBJ whole genome shotgun (WGS) entry which is preliminary data.</text>
</comment>
<organism evidence="3 4">
    <name type="scientific">Pontibacter qinzhouensis</name>
    <dbReference type="NCBI Taxonomy" id="2603253"/>
    <lineage>
        <taxon>Bacteria</taxon>
        <taxon>Pseudomonadati</taxon>
        <taxon>Bacteroidota</taxon>
        <taxon>Cytophagia</taxon>
        <taxon>Cytophagales</taxon>
        <taxon>Hymenobacteraceae</taxon>
        <taxon>Pontibacter</taxon>
    </lineage>
</organism>
<dbReference type="RefSeq" id="WP_147919772.1">
    <property type="nucleotide sequence ID" value="NZ_VRTY01000001.1"/>
</dbReference>
<evidence type="ECO:0000313" key="3">
    <source>
        <dbReference type="EMBL" id="TXK52868.1"/>
    </source>
</evidence>
<evidence type="ECO:0000259" key="2">
    <source>
        <dbReference type="Pfam" id="PF01370"/>
    </source>
</evidence>
<comment type="similarity">
    <text evidence="1">Belongs to the NAD(P)-dependent epimerase/dehydratase family.</text>
</comment>
<dbReference type="PANTHER" id="PTHR43000">
    <property type="entry name" value="DTDP-D-GLUCOSE 4,6-DEHYDRATASE-RELATED"/>
    <property type="match status" value="1"/>
</dbReference>
<dbReference type="Gene3D" id="3.40.50.720">
    <property type="entry name" value="NAD(P)-binding Rossmann-like Domain"/>
    <property type="match status" value="1"/>
</dbReference>